<evidence type="ECO:0000256" key="1">
    <source>
        <dbReference type="ARBA" id="ARBA00008427"/>
    </source>
</evidence>
<sequence>MFSRKFREHGSIPLSTYLKTYKVGDIVDIKANAAVQKGMPHKFYHGRTGVIYNVTKSAVGVLVHKNVGNRYMEKRVNVRVEHIKHSKCRQEFLDRVVTNAQKKKEAKAAGVSFNLKRIPVQPREARHISTKFNVPQTIAPIAYETLL</sequence>
<evidence type="ECO:0000313" key="5">
    <source>
        <dbReference type="EMBL" id="GAA5814379.1"/>
    </source>
</evidence>
<name>A0ABP9YTV0_9FUNG</name>
<dbReference type="InterPro" id="IPR036948">
    <property type="entry name" value="Ribosomal_eL21_sf"/>
</dbReference>
<dbReference type="Proteomes" id="UP001473302">
    <property type="component" value="Unassembled WGS sequence"/>
</dbReference>
<organism evidence="4 6">
    <name type="scientific">Mucor flavus</name>
    <dbReference type="NCBI Taxonomy" id="439312"/>
    <lineage>
        <taxon>Eukaryota</taxon>
        <taxon>Fungi</taxon>
        <taxon>Fungi incertae sedis</taxon>
        <taxon>Mucoromycota</taxon>
        <taxon>Mucoromycotina</taxon>
        <taxon>Mucoromycetes</taxon>
        <taxon>Mucorales</taxon>
        <taxon>Mucorineae</taxon>
        <taxon>Mucoraceae</taxon>
        <taxon>Mucor</taxon>
    </lineage>
</organism>
<dbReference type="GO" id="GO:0005840">
    <property type="term" value="C:ribosome"/>
    <property type="evidence" value="ECO:0007669"/>
    <property type="project" value="UniProtKB-KW"/>
</dbReference>
<dbReference type="EMBL" id="BAABUK010000007">
    <property type="protein sequence ID" value="GAA5810286.1"/>
    <property type="molecule type" value="Genomic_DNA"/>
</dbReference>
<proteinExistence type="inferred from homology"/>
<evidence type="ECO:0000313" key="4">
    <source>
        <dbReference type="EMBL" id="GAA5810286.1"/>
    </source>
</evidence>
<keyword evidence="6" id="KW-1185">Reference proteome</keyword>
<evidence type="ECO:0000256" key="2">
    <source>
        <dbReference type="ARBA" id="ARBA00022980"/>
    </source>
</evidence>
<reference evidence="4 6" key="2">
    <citation type="submission" date="2024-04" db="EMBL/GenBank/DDBJ databases">
        <title>genome sequences of Mucor flavus KT1a and Helicostylum pulchrum KT1b strains isolated from the surface of a dry-aged beef.</title>
        <authorList>
            <person name="Toyotome T."/>
            <person name="Hosono M."/>
            <person name="Torimaru M."/>
            <person name="Fukuda K."/>
            <person name="Mikami N."/>
        </authorList>
    </citation>
    <scope>NUCLEOTIDE SEQUENCE [LARGE SCALE GENOMIC DNA]</scope>
    <source>
        <strain evidence="4 6">KT1a</strain>
    </source>
</reference>
<evidence type="ECO:0000256" key="3">
    <source>
        <dbReference type="ARBA" id="ARBA00023274"/>
    </source>
</evidence>
<dbReference type="Gene3D" id="6.10.250.3260">
    <property type="match status" value="1"/>
</dbReference>
<dbReference type="Gene3D" id="2.30.30.70">
    <property type="entry name" value="Ribosomal protein L21"/>
    <property type="match status" value="1"/>
</dbReference>
<dbReference type="PROSITE" id="PS01171">
    <property type="entry name" value="RIBOSOMAL_L21E"/>
    <property type="match status" value="1"/>
</dbReference>
<reference evidence="4" key="1">
    <citation type="submission" date="2024-03" db="EMBL/GenBank/DDBJ databases">
        <authorList>
            <consortium name="DAB_fungi"/>
            <person name="Toyotome T."/>
            <person name="Hosono M."/>
            <person name="Torimaru M."/>
            <person name="Fukuda K."/>
            <person name="Mikami N."/>
        </authorList>
    </citation>
    <scope>NUCLEOTIDE SEQUENCE</scope>
    <source>
        <strain evidence="4">KT1a</strain>
    </source>
</reference>
<comment type="caution">
    <text evidence="4">The sequence shown here is derived from an EMBL/GenBank/DDBJ whole genome shotgun (WGS) entry which is preliminary data.</text>
</comment>
<protein>
    <submittedName>
        <fullName evidence="4">60S ribosomal protein L21A</fullName>
    </submittedName>
</protein>
<dbReference type="PANTHER" id="PTHR20981">
    <property type="entry name" value="60S RIBOSOMAL PROTEIN L21"/>
    <property type="match status" value="1"/>
</dbReference>
<evidence type="ECO:0000313" key="6">
    <source>
        <dbReference type="Proteomes" id="UP001473302"/>
    </source>
</evidence>
<keyword evidence="3" id="KW-0687">Ribonucleoprotein</keyword>
<dbReference type="InterPro" id="IPR018259">
    <property type="entry name" value="Ribosomal_eL21_CS"/>
</dbReference>
<gene>
    <name evidence="4" type="primary">RPL21A_1</name>
    <name evidence="5" type="synonym">RPL21A_3</name>
    <name evidence="4" type="ORF">MFLAVUS_003706</name>
    <name evidence="5" type="ORF">MFLAVUS_007874</name>
</gene>
<dbReference type="InterPro" id="IPR008991">
    <property type="entry name" value="Translation_prot_SH3-like_sf"/>
</dbReference>
<dbReference type="EMBL" id="BAABUK010000021">
    <property type="protein sequence ID" value="GAA5814379.1"/>
    <property type="molecule type" value="Genomic_DNA"/>
</dbReference>
<comment type="similarity">
    <text evidence="1">Belongs to the eukaryotic ribosomal protein eL21 family.</text>
</comment>
<dbReference type="InterPro" id="IPR001147">
    <property type="entry name" value="Ribosomal_eL21"/>
</dbReference>
<dbReference type="Pfam" id="PF01157">
    <property type="entry name" value="Ribosomal_L21e"/>
    <property type="match status" value="1"/>
</dbReference>
<accession>A0ABP9YTV0</accession>
<dbReference type="SUPFAM" id="SSF50104">
    <property type="entry name" value="Translation proteins SH3-like domain"/>
    <property type="match status" value="1"/>
</dbReference>
<keyword evidence="2 4" id="KW-0689">Ribosomal protein</keyword>